<proteinExistence type="predicted"/>
<dbReference type="PATRIC" id="fig|1423802.4.peg.853"/>
<dbReference type="STRING" id="1423802.FC56_GL000840"/>
<dbReference type="GO" id="GO:0006355">
    <property type="term" value="P:regulation of DNA-templated transcription"/>
    <property type="evidence" value="ECO:0007669"/>
    <property type="project" value="InterPro"/>
</dbReference>
<dbReference type="Proteomes" id="UP000051256">
    <property type="component" value="Unassembled WGS sequence"/>
</dbReference>
<dbReference type="SUPFAM" id="SSF46955">
    <property type="entry name" value="Putative DNA-binding domain"/>
    <property type="match status" value="1"/>
</dbReference>
<evidence type="ECO:0000313" key="3">
    <source>
        <dbReference type="Proteomes" id="UP000051256"/>
    </source>
</evidence>
<comment type="caution">
    <text evidence="2">The sequence shown here is derived from an EMBL/GenBank/DDBJ whole genome shotgun (WGS) entry which is preliminary data.</text>
</comment>
<protein>
    <recommendedName>
        <fullName evidence="1">HTH merR-type domain-containing protein</fullName>
    </recommendedName>
</protein>
<dbReference type="AlphaFoldDB" id="A0A0R2CNP8"/>
<dbReference type="EMBL" id="AYZR01000009">
    <property type="protein sequence ID" value="KRM93176.1"/>
    <property type="molecule type" value="Genomic_DNA"/>
</dbReference>
<evidence type="ECO:0000313" key="2">
    <source>
        <dbReference type="EMBL" id="KRM93176.1"/>
    </source>
</evidence>
<dbReference type="InterPro" id="IPR000551">
    <property type="entry name" value="MerR-type_HTH_dom"/>
</dbReference>
<name>A0A0R2CNP8_9LACO</name>
<organism evidence="2 3">
    <name type="scientific">Lentilactobacillus senioris DSM 24302 = JCM 17472</name>
    <dbReference type="NCBI Taxonomy" id="1423802"/>
    <lineage>
        <taxon>Bacteria</taxon>
        <taxon>Bacillati</taxon>
        <taxon>Bacillota</taxon>
        <taxon>Bacilli</taxon>
        <taxon>Lactobacillales</taxon>
        <taxon>Lactobacillaceae</taxon>
        <taxon>Lentilactobacillus</taxon>
    </lineage>
</organism>
<keyword evidence="3" id="KW-1185">Reference proteome</keyword>
<feature type="domain" description="HTH merR-type" evidence="1">
    <location>
        <begin position="4"/>
        <end position="68"/>
    </location>
</feature>
<dbReference type="RefSeq" id="WP_054670594.1">
    <property type="nucleotide sequence ID" value="NZ_AYZR01000009.1"/>
</dbReference>
<dbReference type="Gene3D" id="1.10.1660.10">
    <property type="match status" value="1"/>
</dbReference>
<dbReference type="InterPro" id="IPR009061">
    <property type="entry name" value="DNA-bd_dom_put_sf"/>
</dbReference>
<gene>
    <name evidence="2" type="ORF">FC56_GL000840</name>
</gene>
<dbReference type="Pfam" id="PF13411">
    <property type="entry name" value="MerR_1"/>
    <property type="match status" value="1"/>
</dbReference>
<dbReference type="GO" id="GO:0003677">
    <property type="term" value="F:DNA binding"/>
    <property type="evidence" value="ECO:0007669"/>
    <property type="project" value="InterPro"/>
</dbReference>
<accession>A0A0R2CNP8</accession>
<evidence type="ECO:0000259" key="1">
    <source>
        <dbReference type="Pfam" id="PF13411"/>
    </source>
</evidence>
<sequence>MKWTLEEFATKCNVSTAEIEKYVAAGLLPTNGTSGTEMSFDDSDNYWMGVIQCFVGNGTSVAELKQLIGHCKLG</sequence>
<reference evidence="2 3" key="1">
    <citation type="journal article" date="2015" name="Genome Announc.">
        <title>Expanding the biotechnology potential of lactobacilli through comparative genomics of 213 strains and associated genera.</title>
        <authorList>
            <person name="Sun Z."/>
            <person name="Harris H.M."/>
            <person name="McCann A."/>
            <person name="Guo C."/>
            <person name="Argimon S."/>
            <person name="Zhang W."/>
            <person name="Yang X."/>
            <person name="Jeffery I.B."/>
            <person name="Cooney J.C."/>
            <person name="Kagawa T.F."/>
            <person name="Liu W."/>
            <person name="Song Y."/>
            <person name="Salvetti E."/>
            <person name="Wrobel A."/>
            <person name="Rasinkangas P."/>
            <person name="Parkhill J."/>
            <person name="Rea M.C."/>
            <person name="O'Sullivan O."/>
            <person name="Ritari J."/>
            <person name="Douillard F.P."/>
            <person name="Paul Ross R."/>
            <person name="Yang R."/>
            <person name="Briner A.E."/>
            <person name="Felis G.E."/>
            <person name="de Vos W.M."/>
            <person name="Barrangou R."/>
            <person name="Klaenhammer T.R."/>
            <person name="Caufield P.W."/>
            <person name="Cui Y."/>
            <person name="Zhang H."/>
            <person name="O'Toole P.W."/>
        </authorList>
    </citation>
    <scope>NUCLEOTIDE SEQUENCE [LARGE SCALE GENOMIC DNA]</scope>
    <source>
        <strain evidence="2 3">DSM 24302</strain>
    </source>
</reference>